<feature type="region of interest" description="Disordered" evidence="1">
    <location>
        <begin position="1"/>
        <end position="29"/>
    </location>
</feature>
<feature type="compositionally biased region" description="Acidic residues" evidence="1">
    <location>
        <begin position="1"/>
        <end position="12"/>
    </location>
</feature>
<name>A0AAV3XVK7_9GAST</name>
<dbReference type="AlphaFoldDB" id="A0AAV3XVK7"/>
<gene>
    <name evidence="2" type="ORF">PoB_000114500</name>
</gene>
<evidence type="ECO:0000313" key="2">
    <source>
        <dbReference type="EMBL" id="GFN74639.1"/>
    </source>
</evidence>
<proteinExistence type="predicted"/>
<organism evidence="2 3">
    <name type="scientific">Plakobranchus ocellatus</name>
    <dbReference type="NCBI Taxonomy" id="259542"/>
    <lineage>
        <taxon>Eukaryota</taxon>
        <taxon>Metazoa</taxon>
        <taxon>Spiralia</taxon>
        <taxon>Lophotrochozoa</taxon>
        <taxon>Mollusca</taxon>
        <taxon>Gastropoda</taxon>
        <taxon>Heterobranchia</taxon>
        <taxon>Euthyneura</taxon>
        <taxon>Panpulmonata</taxon>
        <taxon>Sacoglossa</taxon>
        <taxon>Placobranchoidea</taxon>
        <taxon>Plakobranchidae</taxon>
        <taxon>Plakobranchus</taxon>
    </lineage>
</organism>
<comment type="caution">
    <text evidence="2">The sequence shown here is derived from an EMBL/GenBank/DDBJ whole genome shotgun (WGS) entry which is preliminary data.</text>
</comment>
<keyword evidence="3" id="KW-1185">Reference proteome</keyword>
<protein>
    <submittedName>
        <fullName evidence="2">Uncharacterized protein</fullName>
    </submittedName>
</protein>
<dbReference type="Proteomes" id="UP000735302">
    <property type="component" value="Unassembled WGS sequence"/>
</dbReference>
<evidence type="ECO:0000256" key="1">
    <source>
        <dbReference type="SAM" id="MobiDB-lite"/>
    </source>
</evidence>
<sequence length="81" mass="9055">MSRDAVDDEADNLDAKINNSGLPDTSPPLVEVPLSPIKREFSSSFPLNDNVSQRAHSNNTSTHQYVTRSGRRVRKPDKYTL</sequence>
<accession>A0AAV3XVK7</accession>
<dbReference type="EMBL" id="BLXT01000154">
    <property type="protein sequence ID" value="GFN74639.1"/>
    <property type="molecule type" value="Genomic_DNA"/>
</dbReference>
<evidence type="ECO:0000313" key="3">
    <source>
        <dbReference type="Proteomes" id="UP000735302"/>
    </source>
</evidence>
<feature type="compositionally biased region" description="Polar residues" evidence="1">
    <location>
        <begin position="42"/>
        <end position="67"/>
    </location>
</feature>
<reference evidence="2 3" key="1">
    <citation type="journal article" date="2021" name="Elife">
        <title>Chloroplast acquisition without the gene transfer in kleptoplastic sea slugs, Plakobranchus ocellatus.</title>
        <authorList>
            <person name="Maeda T."/>
            <person name="Takahashi S."/>
            <person name="Yoshida T."/>
            <person name="Shimamura S."/>
            <person name="Takaki Y."/>
            <person name="Nagai Y."/>
            <person name="Toyoda A."/>
            <person name="Suzuki Y."/>
            <person name="Arimoto A."/>
            <person name="Ishii H."/>
            <person name="Satoh N."/>
            <person name="Nishiyama T."/>
            <person name="Hasebe M."/>
            <person name="Maruyama T."/>
            <person name="Minagawa J."/>
            <person name="Obokata J."/>
            <person name="Shigenobu S."/>
        </authorList>
    </citation>
    <scope>NUCLEOTIDE SEQUENCE [LARGE SCALE GENOMIC DNA]</scope>
</reference>
<feature type="region of interest" description="Disordered" evidence="1">
    <location>
        <begin position="41"/>
        <end position="81"/>
    </location>
</feature>